<dbReference type="SUPFAM" id="SSF48208">
    <property type="entry name" value="Six-hairpin glycosidases"/>
    <property type="match status" value="1"/>
</dbReference>
<dbReference type="PANTHER" id="PTHR43465:SF2">
    <property type="entry name" value="DUF1680 DOMAIN PROTEIN (AFU_ORTHOLOGUE AFUA_1G08910)"/>
    <property type="match status" value="1"/>
</dbReference>
<dbReference type="InterPro" id="IPR049174">
    <property type="entry name" value="Beta-AFase-like"/>
</dbReference>
<dbReference type="AlphaFoldDB" id="A0A5B9WAD2"/>
<dbReference type="InterPro" id="IPR049049">
    <property type="entry name" value="Beta-AFase-like_GH127_C"/>
</dbReference>
<evidence type="ECO:0000313" key="6">
    <source>
        <dbReference type="Proteomes" id="UP000324233"/>
    </source>
</evidence>
<dbReference type="Pfam" id="PF20737">
    <property type="entry name" value="Glyco_hydro127C"/>
    <property type="match status" value="1"/>
</dbReference>
<dbReference type="EC" id="3.2.1.185" evidence="5"/>
<evidence type="ECO:0000256" key="1">
    <source>
        <dbReference type="SAM" id="SignalP"/>
    </source>
</evidence>
<keyword evidence="5" id="KW-0326">Glycosidase</keyword>
<dbReference type="Pfam" id="PF20736">
    <property type="entry name" value="Glyco_hydro127M"/>
    <property type="match status" value="1"/>
</dbReference>
<dbReference type="KEGG" id="agv:OJF2_57860"/>
<accession>A0A5B9WAD2</accession>
<evidence type="ECO:0000259" key="4">
    <source>
        <dbReference type="Pfam" id="PF20737"/>
    </source>
</evidence>
<dbReference type="RefSeq" id="WP_168222096.1">
    <property type="nucleotide sequence ID" value="NZ_CP042997.1"/>
</dbReference>
<dbReference type="Pfam" id="PF07944">
    <property type="entry name" value="Beta-AFase-like_GH127_cat"/>
    <property type="match status" value="1"/>
</dbReference>
<feature type="domain" description="Non-reducing end beta-L-arabinofuranosidase-like GH127 catalytic" evidence="2">
    <location>
        <begin position="35"/>
        <end position="417"/>
    </location>
</feature>
<evidence type="ECO:0000259" key="2">
    <source>
        <dbReference type="Pfam" id="PF07944"/>
    </source>
</evidence>
<proteinExistence type="predicted"/>
<protein>
    <submittedName>
        <fullName evidence="5">Non-reducing end beta-L-arabinofuranosidase</fullName>
        <ecNumber evidence="5">3.2.1.185</ecNumber>
    </submittedName>
</protein>
<keyword evidence="6" id="KW-1185">Reference proteome</keyword>
<dbReference type="PANTHER" id="PTHR43465">
    <property type="entry name" value="DUF1680 DOMAIN PROTEIN (AFU_ORTHOLOGUE AFUA_1G08910)"/>
    <property type="match status" value="1"/>
</dbReference>
<dbReference type="Gene3D" id="2.60.120.260">
    <property type="entry name" value="Galactose-binding domain-like"/>
    <property type="match status" value="1"/>
</dbReference>
<evidence type="ECO:0000259" key="3">
    <source>
        <dbReference type="Pfam" id="PF20736"/>
    </source>
</evidence>
<keyword evidence="1" id="KW-0732">Signal</keyword>
<dbReference type="Gene3D" id="1.50.10.20">
    <property type="match status" value="1"/>
</dbReference>
<dbReference type="Proteomes" id="UP000324233">
    <property type="component" value="Chromosome"/>
</dbReference>
<sequence length="792" mass="87462" precursor="true">MRYSLAAACLCGLVACPALAADGPPLKLRPVPFTDVEIRDAFWSPRQEINRTVSIPINFAMLEKSGNIKNLELAAARAKAGFIGPVFMDSDIYKALEAASYSLATHPDPQLEAQIDGIVAKIAAAQLEDGYLDTYYVVKEPGRRWTNLRDNHELYCAGHMIEAAVAHYRATGKKNFLDVATKAADHIASVFGPDKRLGYPGHPEIELALIKLWKATGEKRYFELARFFIENRGRKFFATEHHTPENEYDGAYWQDDVPICDHKNIKGHAVRAAYLLSGATEVAAETQDPALLKMIKRVWRNTVERNMYVTGGIGPSASNEGFTHDYDLPNLTAYQETCASVALAQWNHRLALLYGDSKFADVVERALYNGVLAGVSLDGKRFFYVNPLESTGRHHRSEWFGCACCPPNVARTLASLGGYAYAVGDRSLWVNLYIQGSAKAEVDGHKVKLDVTTEYPWDGDVALKLTLDGPAKFDLRLRAPGWCHDASVAVGGEPYAAPEVDRGYFVLSREWKTGDTVRLRLKMPVVQVAANPNVEADHGKLAFQRGPLVYCIEAADNGSSIESLYVPRGTQMKEEKASDILGGVVVLKGSAETAPDVDWHARLYQAVPASTTVPLTAIPYYAWDNRKPGPMKVWLPTAPRTPAPGGPETQATVKLSFRSGNAQPWGVNDGIEPKSSGEQPQALCHWWPHSGTREYVEYSWKTPITVGGTKAYWFDDTGRGACRYPASWGVEYRDGDAWKPVEAAGTYPIVKDGWSEVKFAPVKTTGLRLVVQLQPRWAAGVHEWKVEEAEED</sequence>
<keyword evidence="5" id="KW-0378">Hydrolase</keyword>
<name>A0A5B9WAD2_9BACT</name>
<dbReference type="GO" id="GO:0102478">
    <property type="term" value="F:beta-L-arabinofuranosidase activity"/>
    <property type="evidence" value="ECO:0007669"/>
    <property type="project" value="UniProtKB-EC"/>
</dbReference>
<dbReference type="InterPro" id="IPR049046">
    <property type="entry name" value="Beta-AFase-like_GH127_middle"/>
</dbReference>
<feature type="signal peptide" evidence="1">
    <location>
        <begin position="1"/>
        <end position="20"/>
    </location>
</feature>
<dbReference type="GO" id="GO:0005975">
    <property type="term" value="P:carbohydrate metabolic process"/>
    <property type="evidence" value="ECO:0007669"/>
    <property type="project" value="InterPro"/>
</dbReference>
<dbReference type="InterPro" id="IPR012878">
    <property type="entry name" value="Beta-AFase-like_GH127_cat"/>
</dbReference>
<organism evidence="5 6">
    <name type="scientific">Aquisphaera giovannonii</name>
    <dbReference type="NCBI Taxonomy" id="406548"/>
    <lineage>
        <taxon>Bacteria</taxon>
        <taxon>Pseudomonadati</taxon>
        <taxon>Planctomycetota</taxon>
        <taxon>Planctomycetia</taxon>
        <taxon>Isosphaerales</taxon>
        <taxon>Isosphaeraceae</taxon>
        <taxon>Aquisphaera</taxon>
    </lineage>
</organism>
<dbReference type="EMBL" id="CP042997">
    <property type="protein sequence ID" value="QEH37199.1"/>
    <property type="molecule type" value="Genomic_DNA"/>
</dbReference>
<dbReference type="PROSITE" id="PS51257">
    <property type="entry name" value="PROKAR_LIPOPROTEIN"/>
    <property type="match status" value="1"/>
</dbReference>
<dbReference type="InterPro" id="IPR008928">
    <property type="entry name" value="6-hairpin_glycosidase_sf"/>
</dbReference>
<evidence type="ECO:0000313" key="5">
    <source>
        <dbReference type="EMBL" id="QEH37199.1"/>
    </source>
</evidence>
<feature type="chain" id="PRO_5022958832" evidence="1">
    <location>
        <begin position="21"/>
        <end position="792"/>
    </location>
</feature>
<reference evidence="5 6" key="1">
    <citation type="submission" date="2019-08" db="EMBL/GenBank/DDBJ databases">
        <title>Deep-cultivation of Planctomycetes and their phenomic and genomic characterization uncovers novel biology.</title>
        <authorList>
            <person name="Wiegand S."/>
            <person name="Jogler M."/>
            <person name="Boedeker C."/>
            <person name="Pinto D."/>
            <person name="Vollmers J."/>
            <person name="Rivas-Marin E."/>
            <person name="Kohn T."/>
            <person name="Peeters S.H."/>
            <person name="Heuer A."/>
            <person name="Rast P."/>
            <person name="Oberbeckmann S."/>
            <person name="Bunk B."/>
            <person name="Jeske O."/>
            <person name="Meyerdierks A."/>
            <person name="Storesund J.E."/>
            <person name="Kallscheuer N."/>
            <person name="Luecker S."/>
            <person name="Lage O.M."/>
            <person name="Pohl T."/>
            <person name="Merkel B.J."/>
            <person name="Hornburger P."/>
            <person name="Mueller R.-W."/>
            <person name="Bruemmer F."/>
            <person name="Labrenz M."/>
            <person name="Spormann A.M."/>
            <person name="Op den Camp H."/>
            <person name="Overmann J."/>
            <person name="Amann R."/>
            <person name="Jetten M.S.M."/>
            <person name="Mascher T."/>
            <person name="Medema M.H."/>
            <person name="Devos D.P."/>
            <person name="Kaster A.-K."/>
            <person name="Ovreas L."/>
            <person name="Rohde M."/>
            <person name="Galperin M.Y."/>
            <person name="Jogler C."/>
        </authorList>
    </citation>
    <scope>NUCLEOTIDE SEQUENCE [LARGE SCALE GENOMIC DNA]</scope>
    <source>
        <strain evidence="5 6">OJF2</strain>
    </source>
</reference>
<feature type="domain" description="Non-reducing end beta-L-arabinofuranosidase-like GH127 middle" evidence="3">
    <location>
        <begin position="428"/>
        <end position="523"/>
    </location>
</feature>
<feature type="domain" description="Non-reducing end beta-L-arabinofuranosidase-like GH127 C-terminal" evidence="4">
    <location>
        <begin position="527"/>
        <end position="636"/>
    </location>
</feature>
<gene>
    <name evidence="5" type="primary">hypBA1_6</name>
    <name evidence="5" type="ORF">OJF2_57860</name>
</gene>